<dbReference type="SMART" id="SM00833">
    <property type="entry name" value="CobW_C"/>
    <property type="match status" value="1"/>
</dbReference>
<dbReference type="EMBL" id="SLWM01000003">
    <property type="protein sequence ID" value="TCO28016.1"/>
    <property type="molecule type" value="Genomic_DNA"/>
</dbReference>
<dbReference type="RefSeq" id="WP_132197051.1">
    <property type="nucleotide sequence ID" value="NZ_SLWM01000003.1"/>
</dbReference>
<evidence type="ECO:0000313" key="2">
    <source>
        <dbReference type="EMBL" id="TCO28016.1"/>
    </source>
</evidence>
<dbReference type="Gene3D" id="3.40.50.300">
    <property type="entry name" value="P-loop containing nucleotide triphosphate hydrolases"/>
    <property type="match status" value="1"/>
</dbReference>
<accession>A0ABY2BRP5</accession>
<protein>
    <submittedName>
        <fullName evidence="2">G3E family GTPase</fullName>
    </submittedName>
</protein>
<evidence type="ECO:0000313" key="3">
    <source>
        <dbReference type="Proteomes" id="UP000295818"/>
    </source>
</evidence>
<dbReference type="InterPro" id="IPR011629">
    <property type="entry name" value="CobW-like_C"/>
</dbReference>
<dbReference type="Pfam" id="PF07683">
    <property type="entry name" value="CobW_C"/>
    <property type="match status" value="1"/>
</dbReference>
<proteinExistence type="predicted"/>
<keyword evidence="3" id="KW-1185">Reference proteome</keyword>
<dbReference type="InterPro" id="IPR027417">
    <property type="entry name" value="P-loop_NTPase"/>
</dbReference>
<reference evidence="2 3" key="1">
    <citation type="journal article" date="2015" name="Stand. Genomic Sci.">
        <title>Genomic Encyclopedia of Bacterial and Archaeal Type Strains, Phase III: the genomes of soil and plant-associated and newly described type strains.</title>
        <authorList>
            <person name="Whitman W.B."/>
            <person name="Woyke T."/>
            <person name="Klenk H.P."/>
            <person name="Zhou Y."/>
            <person name="Lilburn T.G."/>
            <person name="Beck B.J."/>
            <person name="De Vos P."/>
            <person name="Vandamme P."/>
            <person name="Eisen J.A."/>
            <person name="Garrity G."/>
            <person name="Hugenholtz P."/>
            <person name="Kyrpides N.C."/>
        </authorList>
    </citation>
    <scope>NUCLEOTIDE SEQUENCE [LARGE SCALE GENOMIC DNA]</scope>
    <source>
        <strain evidence="2 3">VKM Ac-2538</strain>
    </source>
</reference>
<sequence>MPSHLPITLLTGVDEPSRGTVATTLLDTAEPATAVLVEYDVSGLAGGSVLRIARSTSGVIDREVIRMGHPCVSCAMRGSLVPLLVSIAATGKYGSVIVSVPGAGDTQALAEEIARDAGDDLRVISVLTVLDTATFTEDVTSEDLIHDRGIPTAPEDGRAIAEVLVRQVEYANAVILHADEPEGAQAQVARALAEAMNPQALVRTTETAAELSGVRLHDPDAAETWVEPGSISAPLQSEGRVETLVWQSTRPFHPERLYDALEDLVAGTARGKGTVWLASQPHARLGWDSFGTNIALGVLGPWLADLPAERWSEVGQTHQARSALEWHPEHGDRASYLSITGIDLDVRELARLLDGCVIRADEWDSTMTDPFAPYLEGSTAA</sequence>
<evidence type="ECO:0000259" key="1">
    <source>
        <dbReference type="SMART" id="SM00833"/>
    </source>
</evidence>
<dbReference type="SUPFAM" id="SSF90002">
    <property type="entry name" value="Hypothetical protein YjiA, C-terminal domain"/>
    <property type="match status" value="1"/>
</dbReference>
<name>A0ABY2BRP5_9ACTN</name>
<dbReference type="Proteomes" id="UP000295818">
    <property type="component" value="Unassembled WGS sequence"/>
</dbReference>
<organism evidence="2 3">
    <name type="scientific">Kribbella orskensis</name>
    <dbReference type="NCBI Taxonomy" id="2512216"/>
    <lineage>
        <taxon>Bacteria</taxon>
        <taxon>Bacillati</taxon>
        <taxon>Actinomycetota</taxon>
        <taxon>Actinomycetes</taxon>
        <taxon>Propionibacteriales</taxon>
        <taxon>Kribbellaceae</taxon>
        <taxon>Kribbella</taxon>
    </lineage>
</organism>
<dbReference type="PANTHER" id="PTHR43603:SF1">
    <property type="entry name" value="ZINC-REGULATED GTPASE METALLOPROTEIN ACTIVATOR 1"/>
    <property type="match status" value="1"/>
</dbReference>
<dbReference type="InterPro" id="IPR051927">
    <property type="entry name" value="Zn_Chap_cDPG_Synth"/>
</dbReference>
<dbReference type="PANTHER" id="PTHR43603">
    <property type="entry name" value="COBW DOMAIN-CONTAINING PROTEIN DDB_G0274527"/>
    <property type="match status" value="1"/>
</dbReference>
<feature type="domain" description="CobW C-terminal" evidence="1">
    <location>
        <begin position="241"/>
        <end position="357"/>
    </location>
</feature>
<comment type="caution">
    <text evidence="2">The sequence shown here is derived from an EMBL/GenBank/DDBJ whole genome shotgun (WGS) entry which is preliminary data.</text>
</comment>
<gene>
    <name evidence="2" type="ORF">EV644_103721</name>
</gene>